<evidence type="ECO:0000313" key="12">
    <source>
        <dbReference type="Proteomes" id="UP001341281"/>
    </source>
</evidence>
<gene>
    <name evidence="11" type="ORF">U9M48_018093</name>
</gene>
<proteinExistence type="inferred from homology"/>
<dbReference type="PANTHER" id="PTHR47967">
    <property type="entry name" value="OS07G0603500 PROTEIN-RELATED"/>
    <property type="match status" value="1"/>
</dbReference>
<dbReference type="Gene3D" id="2.40.70.10">
    <property type="entry name" value="Acid Proteases"/>
    <property type="match status" value="2"/>
</dbReference>
<dbReference type="InterPro" id="IPR034161">
    <property type="entry name" value="Pepsin-like_plant"/>
</dbReference>
<keyword evidence="3 7" id="KW-0064">Aspartyl protease</keyword>
<keyword evidence="2 7" id="KW-0645">Protease</keyword>
<evidence type="ECO:0000256" key="6">
    <source>
        <dbReference type="PIRSR" id="PIRSR601461-1"/>
    </source>
</evidence>
<dbReference type="Gene3D" id="2.40.128.20">
    <property type="match status" value="1"/>
</dbReference>
<keyword evidence="4 7" id="KW-0378">Hydrolase</keyword>
<name>A0AAQ3WPS2_PASNO</name>
<dbReference type="CDD" id="cd07828">
    <property type="entry name" value="lipocalin_heme-bd-THAP4-like"/>
    <property type="match status" value="1"/>
</dbReference>
<dbReference type="InterPro" id="IPR012674">
    <property type="entry name" value="Calycin"/>
</dbReference>
<dbReference type="InterPro" id="IPR051708">
    <property type="entry name" value="Plant_Aspart_Prot_A1"/>
</dbReference>
<evidence type="ECO:0000256" key="8">
    <source>
        <dbReference type="SAM" id="MobiDB-lite"/>
    </source>
</evidence>
<reference evidence="11 12" key="1">
    <citation type="submission" date="2024-02" db="EMBL/GenBank/DDBJ databases">
        <title>High-quality chromosome-scale genome assembly of Pensacola bahiagrass (Paspalum notatum Flugge var. saurae).</title>
        <authorList>
            <person name="Vega J.M."/>
            <person name="Podio M."/>
            <person name="Orjuela J."/>
            <person name="Siena L.A."/>
            <person name="Pessino S.C."/>
            <person name="Combes M.C."/>
            <person name="Mariac C."/>
            <person name="Albertini E."/>
            <person name="Pupilli F."/>
            <person name="Ortiz J.P.A."/>
            <person name="Leblanc O."/>
        </authorList>
    </citation>
    <scope>NUCLEOTIDE SEQUENCE [LARGE SCALE GENOMIC DNA]</scope>
    <source>
        <strain evidence="11">R1</strain>
        <tissue evidence="11">Leaf</tissue>
    </source>
</reference>
<dbReference type="PANTHER" id="PTHR47967:SF69">
    <property type="entry name" value="ASPARTIC PROTEINASE NANA, CHLOROPLAST"/>
    <property type="match status" value="1"/>
</dbReference>
<dbReference type="FunFam" id="2.40.70.10:FF:000033">
    <property type="entry name" value="Aspartyl protease family protein"/>
    <property type="match status" value="1"/>
</dbReference>
<feature type="domain" description="Peptidase A1" evidence="10">
    <location>
        <begin position="105"/>
        <end position="520"/>
    </location>
</feature>
<sequence length="810" mass="86109">MAGRRRMPLLLLLLAAVFLGAASAGTGGKSSVVFELIHREQATWTELARMDRDRKTYIASCERRRATEMAGPRPEHDSKRKARTPAAEAFAMPLSSGAYTGTGQYFVRFRVGTPAQPFLLVADTGSDLTWVKCRRPALPAPALAPAPGGYYGAPASNGSSSLSAAAAAPSSFYPPAAPRGRAFRPQRSRTWAPIPCSSDTCTASLPFSLAACPTPGSPCAYDYRYKDGSEARGAVGTDSATIALSGRGGGGAAARPPPGSRSRQSCGASCWAAPPPTTATASWPPTALGYSNISFASRAAARFGGRFSYCLVDHLAPRNATSYLTFGPNPAVSSVAKTACGGGGSAAAPAPGARQTPLLLDHRMRPFYAVAVNGVSVDGELLKIPRLVWDIQKGGGTILDSGTSLTVLASPAYRAVVAALSKKLAGLPRVTMDPFDYCYNWTSPSTGEDLAVAVPDLAVHFAGSARLQPPAKSYVIDAAPGVKCIGLQEGDWPGVSVIGNILQQEHLWEFDLKDRRLRFKRSRIESPMDTKAHIIATEEDTVCFPVGPVWYGRALREKPFPSGSDGGEQLCVSEEGGKRKMALATVPCMVVPLVQPPVGRLRLPVAPAPNGPTTLGRLCACAAAPREESEELFVDWRKVQDAPEQPRRMEAAGAATPPPHPLVAPLAFLLGKWRGEGEGSFPTISSFRYGEELIFLHHPSKPVISYTQKTWKAASGEPMHAESGYWRPRSDGSVEVVIAQSTGLAEVQKGSYDAEKRTVTLQSELVGNASKVKQITRAFQVADGELSYVVQMATITTSLQPHLKALLKRI</sequence>
<keyword evidence="5" id="KW-0325">Glycoprotein</keyword>
<dbReference type="PROSITE" id="PS00141">
    <property type="entry name" value="ASP_PROTEASE"/>
    <property type="match status" value="1"/>
</dbReference>
<dbReference type="SUPFAM" id="SSF50630">
    <property type="entry name" value="Acid proteases"/>
    <property type="match status" value="1"/>
</dbReference>
<dbReference type="InterPro" id="IPR032861">
    <property type="entry name" value="TAXi_N"/>
</dbReference>
<dbReference type="SUPFAM" id="SSF50814">
    <property type="entry name" value="Lipocalins"/>
    <property type="match status" value="1"/>
</dbReference>
<evidence type="ECO:0000256" key="9">
    <source>
        <dbReference type="SAM" id="SignalP"/>
    </source>
</evidence>
<dbReference type="InterPro" id="IPR021109">
    <property type="entry name" value="Peptidase_aspartic_dom_sf"/>
</dbReference>
<feature type="signal peptide" evidence="9">
    <location>
        <begin position="1"/>
        <end position="24"/>
    </location>
</feature>
<dbReference type="GO" id="GO:0006508">
    <property type="term" value="P:proteolysis"/>
    <property type="evidence" value="ECO:0007669"/>
    <property type="project" value="UniProtKB-KW"/>
</dbReference>
<protein>
    <recommendedName>
        <fullName evidence="10">Peptidase A1 domain-containing protein</fullName>
    </recommendedName>
</protein>
<dbReference type="Pfam" id="PF08768">
    <property type="entry name" value="THAP4_heme-bd"/>
    <property type="match status" value="1"/>
</dbReference>
<evidence type="ECO:0000256" key="1">
    <source>
        <dbReference type="ARBA" id="ARBA00007447"/>
    </source>
</evidence>
<dbReference type="GO" id="GO:0004190">
    <property type="term" value="F:aspartic-type endopeptidase activity"/>
    <property type="evidence" value="ECO:0007669"/>
    <property type="project" value="UniProtKB-KW"/>
</dbReference>
<evidence type="ECO:0000259" key="10">
    <source>
        <dbReference type="PROSITE" id="PS51767"/>
    </source>
</evidence>
<comment type="similarity">
    <text evidence="1 7">Belongs to the peptidase A1 family.</text>
</comment>
<dbReference type="InterPro" id="IPR014878">
    <property type="entry name" value="THAP4-like_heme-bd"/>
</dbReference>
<dbReference type="AlphaFoldDB" id="A0AAQ3WPS2"/>
<evidence type="ECO:0000313" key="11">
    <source>
        <dbReference type="EMBL" id="WVZ69281.1"/>
    </source>
</evidence>
<feature type="region of interest" description="Disordered" evidence="8">
    <location>
        <begin position="245"/>
        <end position="268"/>
    </location>
</feature>
<dbReference type="InterPro" id="IPR033121">
    <property type="entry name" value="PEPTIDASE_A1"/>
</dbReference>
<evidence type="ECO:0000256" key="4">
    <source>
        <dbReference type="ARBA" id="ARBA00022801"/>
    </source>
</evidence>
<dbReference type="Proteomes" id="UP001341281">
    <property type="component" value="Chromosome 04"/>
</dbReference>
<dbReference type="PROSITE" id="PS51767">
    <property type="entry name" value="PEPTIDASE_A1"/>
    <property type="match status" value="1"/>
</dbReference>
<dbReference type="EMBL" id="CP144748">
    <property type="protein sequence ID" value="WVZ69281.1"/>
    <property type="molecule type" value="Genomic_DNA"/>
</dbReference>
<accession>A0AAQ3WPS2</accession>
<organism evidence="11 12">
    <name type="scientific">Paspalum notatum var. saurae</name>
    <dbReference type="NCBI Taxonomy" id="547442"/>
    <lineage>
        <taxon>Eukaryota</taxon>
        <taxon>Viridiplantae</taxon>
        <taxon>Streptophyta</taxon>
        <taxon>Embryophyta</taxon>
        <taxon>Tracheophyta</taxon>
        <taxon>Spermatophyta</taxon>
        <taxon>Magnoliopsida</taxon>
        <taxon>Liliopsida</taxon>
        <taxon>Poales</taxon>
        <taxon>Poaceae</taxon>
        <taxon>PACMAD clade</taxon>
        <taxon>Panicoideae</taxon>
        <taxon>Andropogonodae</taxon>
        <taxon>Paspaleae</taxon>
        <taxon>Paspalinae</taxon>
        <taxon>Paspalum</taxon>
    </lineage>
</organism>
<evidence type="ECO:0000256" key="7">
    <source>
        <dbReference type="RuleBase" id="RU000454"/>
    </source>
</evidence>
<evidence type="ECO:0000256" key="5">
    <source>
        <dbReference type="ARBA" id="ARBA00023180"/>
    </source>
</evidence>
<dbReference type="InterPro" id="IPR032799">
    <property type="entry name" value="TAXi_C"/>
</dbReference>
<dbReference type="Pfam" id="PF14543">
    <property type="entry name" value="TAXi_N"/>
    <property type="match status" value="1"/>
</dbReference>
<feature type="active site" evidence="6">
    <location>
        <position position="123"/>
    </location>
</feature>
<feature type="active site" evidence="6">
    <location>
        <position position="400"/>
    </location>
</feature>
<dbReference type="CDD" id="cd05476">
    <property type="entry name" value="pepsin_A_like_plant"/>
    <property type="match status" value="1"/>
</dbReference>
<evidence type="ECO:0000256" key="3">
    <source>
        <dbReference type="ARBA" id="ARBA00022750"/>
    </source>
</evidence>
<keyword evidence="9" id="KW-0732">Signal</keyword>
<dbReference type="PRINTS" id="PR00792">
    <property type="entry name" value="PEPSIN"/>
</dbReference>
<dbReference type="Pfam" id="PF14541">
    <property type="entry name" value="TAXi_C"/>
    <property type="match status" value="1"/>
</dbReference>
<feature type="chain" id="PRO_5042812632" description="Peptidase A1 domain-containing protein" evidence="9">
    <location>
        <begin position="25"/>
        <end position="810"/>
    </location>
</feature>
<evidence type="ECO:0000256" key="2">
    <source>
        <dbReference type="ARBA" id="ARBA00022670"/>
    </source>
</evidence>
<dbReference type="InterPro" id="IPR001969">
    <property type="entry name" value="Aspartic_peptidase_AS"/>
</dbReference>
<keyword evidence="12" id="KW-1185">Reference proteome</keyword>
<dbReference type="InterPro" id="IPR001461">
    <property type="entry name" value="Aspartic_peptidase_A1"/>
</dbReference>